<comment type="caution">
    <text evidence="1">The sequence shown here is derived from an EMBL/GenBank/DDBJ whole genome shotgun (WGS) entry which is preliminary data.</text>
</comment>
<keyword evidence="2" id="KW-1185">Reference proteome</keyword>
<dbReference type="AlphaFoldDB" id="A0A4Y2RYU3"/>
<name>A0A4Y2RYU3_ARAVE</name>
<dbReference type="EMBL" id="BGPR01019129">
    <property type="protein sequence ID" value="GBN81052.1"/>
    <property type="molecule type" value="Genomic_DNA"/>
</dbReference>
<sequence>MRSIHLVQLINSITRSTIDYACQIFSLACKSDRKKLETLYNSALRYATDLPKFTPLPFLFKEADVSPLIIRHDCLREVFLIKHCKLGEFSPLYTSWADSTISNSSSFAKELQNILNSWNLCITDILKYSYSVHFEDHREVKIYTSSLPFQNKHLNLCIISTFYIEYLDRISNNNITLDTDASKSARFTSIAAYNLNMQKVST</sequence>
<evidence type="ECO:0000313" key="2">
    <source>
        <dbReference type="Proteomes" id="UP000499080"/>
    </source>
</evidence>
<dbReference type="Proteomes" id="UP000499080">
    <property type="component" value="Unassembled WGS sequence"/>
</dbReference>
<accession>A0A4Y2RYU3</accession>
<proteinExistence type="predicted"/>
<reference evidence="1 2" key="1">
    <citation type="journal article" date="2019" name="Sci. Rep.">
        <title>Orb-weaving spider Araneus ventricosus genome elucidates the spidroin gene catalogue.</title>
        <authorList>
            <person name="Kono N."/>
            <person name="Nakamura H."/>
            <person name="Ohtoshi R."/>
            <person name="Moran D.A.P."/>
            <person name="Shinohara A."/>
            <person name="Yoshida Y."/>
            <person name="Fujiwara M."/>
            <person name="Mori M."/>
            <person name="Tomita M."/>
            <person name="Arakawa K."/>
        </authorList>
    </citation>
    <scope>NUCLEOTIDE SEQUENCE [LARGE SCALE GENOMIC DNA]</scope>
</reference>
<organism evidence="1 2">
    <name type="scientific">Araneus ventricosus</name>
    <name type="common">Orbweaver spider</name>
    <name type="synonym">Epeira ventricosa</name>
    <dbReference type="NCBI Taxonomy" id="182803"/>
    <lineage>
        <taxon>Eukaryota</taxon>
        <taxon>Metazoa</taxon>
        <taxon>Ecdysozoa</taxon>
        <taxon>Arthropoda</taxon>
        <taxon>Chelicerata</taxon>
        <taxon>Arachnida</taxon>
        <taxon>Araneae</taxon>
        <taxon>Araneomorphae</taxon>
        <taxon>Entelegynae</taxon>
        <taxon>Araneoidea</taxon>
        <taxon>Araneidae</taxon>
        <taxon>Araneus</taxon>
    </lineage>
</organism>
<gene>
    <name evidence="1" type="ORF">AVEN_30866_1</name>
</gene>
<protein>
    <submittedName>
        <fullName evidence="1">Uncharacterized protein</fullName>
    </submittedName>
</protein>
<evidence type="ECO:0000313" key="1">
    <source>
        <dbReference type="EMBL" id="GBN81052.1"/>
    </source>
</evidence>